<dbReference type="GO" id="GO:0005634">
    <property type="term" value="C:nucleus"/>
    <property type="evidence" value="ECO:0007669"/>
    <property type="project" value="UniProtKB-SubCell"/>
</dbReference>
<keyword evidence="5" id="KW-0159">Chromosome partition</keyword>
<dbReference type="eggNOG" id="ENOG502RK5N">
    <property type="taxonomic scope" value="Eukaryota"/>
</dbReference>
<feature type="compositionally biased region" description="Polar residues" evidence="8">
    <location>
        <begin position="48"/>
        <end position="64"/>
    </location>
</feature>
<feature type="compositionally biased region" description="Low complexity" evidence="8">
    <location>
        <begin position="160"/>
        <end position="173"/>
    </location>
</feature>
<evidence type="ECO:0000256" key="5">
    <source>
        <dbReference type="ARBA" id="ARBA00022829"/>
    </source>
</evidence>
<reference evidence="9 10" key="1">
    <citation type="submission" date="2013-03" db="EMBL/GenBank/DDBJ databases">
        <title>The Genome Sequence of Cladophialophora psammophila CBS 110553.</title>
        <authorList>
            <consortium name="The Broad Institute Genomics Platform"/>
            <person name="Cuomo C."/>
            <person name="de Hoog S."/>
            <person name="Gorbushina A."/>
            <person name="Walker B."/>
            <person name="Young S.K."/>
            <person name="Zeng Q."/>
            <person name="Gargeya S."/>
            <person name="Fitzgerald M."/>
            <person name="Haas B."/>
            <person name="Abouelleil A."/>
            <person name="Allen A.W."/>
            <person name="Alvarado L."/>
            <person name="Arachchi H.M."/>
            <person name="Berlin A.M."/>
            <person name="Chapman S.B."/>
            <person name="Gainer-Dewar J."/>
            <person name="Goldberg J."/>
            <person name="Griggs A."/>
            <person name="Gujja S."/>
            <person name="Hansen M."/>
            <person name="Howarth C."/>
            <person name="Imamovic A."/>
            <person name="Ireland A."/>
            <person name="Larimer J."/>
            <person name="McCowan C."/>
            <person name="Murphy C."/>
            <person name="Pearson M."/>
            <person name="Poon T.W."/>
            <person name="Priest M."/>
            <person name="Roberts A."/>
            <person name="Saif S."/>
            <person name="Shea T."/>
            <person name="Sisk P."/>
            <person name="Sykes S."/>
            <person name="Wortman J."/>
            <person name="Nusbaum C."/>
            <person name="Birren B."/>
        </authorList>
    </citation>
    <scope>NUCLEOTIDE SEQUENCE [LARGE SCALE GENOMIC DNA]</scope>
    <source>
        <strain evidence="9 10">CBS 110553</strain>
    </source>
</reference>
<feature type="compositionally biased region" description="Polar residues" evidence="8">
    <location>
        <begin position="117"/>
        <end position="159"/>
    </location>
</feature>
<evidence type="ECO:0000256" key="7">
    <source>
        <dbReference type="ARBA" id="ARBA00023306"/>
    </source>
</evidence>
<dbReference type="Proteomes" id="UP000019471">
    <property type="component" value="Unassembled WGS sequence"/>
</dbReference>
<comment type="caution">
    <text evidence="9">The sequence shown here is derived from an EMBL/GenBank/DDBJ whole genome shotgun (WGS) entry which is preliminary data.</text>
</comment>
<gene>
    <name evidence="9" type="ORF">A1O5_04399</name>
</gene>
<dbReference type="HOGENOM" id="CLU_006541_1_1_1"/>
<feature type="compositionally biased region" description="Polar residues" evidence="8">
    <location>
        <begin position="225"/>
        <end position="236"/>
    </location>
</feature>
<comment type="similarity">
    <text evidence="2">Belongs to the SCC4/mau-2 family.</text>
</comment>
<dbReference type="GeneID" id="19189123"/>
<dbReference type="STRING" id="1182543.W9WVF2"/>
<keyword evidence="6" id="KW-0539">Nucleus</keyword>
<name>W9WVF2_9EURO</name>
<evidence type="ECO:0000256" key="8">
    <source>
        <dbReference type="SAM" id="MobiDB-lite"/>
    </source>
</evidence>
<feature type="region of interest" description="Disordered" evidence="8">
    <location>
        <begin position="117"/>
        <end position="239"/>
    </location>
</feature>
<dbReference type="GO" id="GO:0007064">
    <property type="term" value="P:mitotic sister chromatid cohesion"/>
    <property type="evidence" value="ECO:0007669"/>
    <property type="project" value="InterPro"/>
</dbReference>
<evidence type="ECO:0000256" key="2">
    <source>
        <dbReference type="ARBA" id="ARBA00008585"/>
    </source>
</evidence>
<sequence length="906" mass="101372">MDPNFPYYTNNTHTNFDLNPGFFYSPNANTFPQSPSQHPPHPQAQPHYRSSNPQPVLLRNNPQYSHDRGYDQRYQPQLQQFQKPFYQQPVQLQPQQLAHPGPDTILVPPSGHYIQSSAVQPHRSQQPSQIDPDTVQVSNPRHSVHSSSAYPRPGQQTPRVSQQPKSQVQKQSPTYQKTPNHYQQSQHEPQLPQQYLGQQSQFPDGPKSASTTAPSPKKKERHEATVSTPITPNMPRQNKPRVLQAVEINATRKQRATKAPNHRDSPAEPDEPEPEYPSLLCVLADDYLEAARKQPAPTEEYYTLIATALGCLESVLSNFKLPPLREAQVSLRYAEVLYAETENYDDAEMVLAKAIELCERHKFIDLKYEMQLLLSKVLYESKPKAALRDIQRIIEDIEAYRHTVWLYIFRFQHAMFSLASSAPGEMHSAIVQLDKITNLAHQNSDSAILAFAATLEALLHLASSSHEAVAASQMALAKARALQLSPDVEGVPQLTILMEYVDLACSVRAADIAQTERKRKIVHEVLYQAVSHPNWREDGLIYVPVATRAVAGMQLHGNRHVIERNGKYYLPFSWLGKEGTEALGFLLSAESSAYKNGADGGKAQKFVESGVSLVRALGSPSLRTGYRQSRREFTCQRLLEAEFLLLLIPMQCSKGLWEEANSSLAKVHAISEDIGDAFPVNMKHSLLYLRGVILQGTGDLKGALQVYQSPLLNFDSQHTPTSTRPEASNKISNSYYADSDITRNFSILAAINSALIIHSPTHPQHTRLSSLTKSLESAIRNCGNRYIKAHFSLLESILSTNRLAEKQFLKRSMDESKVIGSALTTALALIYMQDQLYKGVVDEQAMKCARAASIQTKKWGQPMWMHVAAGLEAQALEIHGFVNEAQQKKVEAEAGWEKLPNGVKGT</sequence>
<feature type="region of interest" description="Disordered" evidence="8">
    <location>
        <begin position="20"/>
        <end position="69"/>
    </location>
</feature>
<dbReference type="RefSeq" id="XP_007743196.1">
    <property type="nucleotide sequence ID" value="XM_007745006.1"/>
</dbReference>
<protein>
    <recommendedName>
        <fullName evidence="11">Cohesin loading factor</fullName>
    </recommendedName>
</protein>
<dbReference type="AlphaFoldDB" id="W9WVF2"/>
<keyword evidence="4" id="KW-0498">Mitosis</keyword>
<feature type="compositionally biased region" description="Low complexity" evidence="8">
    <location>
        <begin position="183"/>
        <end position="201"/>
    </location>
</feature>
<dbReference type="Pfam" id="PF10345">
    <property type="entry name" value="Cohesin_load"/>
    <property type="match status" value="1"/>
</dbReference>
<evidence type="ECO:0000256" key="1">
    <source>
        <dbReference type="ARBA" id="ARBA00004123"/>
    </source>
</evidence>
<comment type="subcellular location">
    <subcellularLocation>
        <location evidence="1">Nucleus</location>
    </subcellularLocation>
</comment>
<dbReference type="GO" id="GO:0007059">
    <property type="term" value="P:chromosome segregation"/>
    <property type="evidence" value="ECO:0007669"/>
    <property type="project" value="UniProtKB-KW"/>
</dbReference>
<keyword evidence="10" id="KW-1185">Reference proteome</keyword>
<proteinExistence type="inferred from homology"/>
<keyword evidence="7" id="KW-0131">Cell cycle</keyword>
<evidence type="ECO:0000313" key="9">
    <source>
        <dbReference type="EMBL" id="EXJ71898.1"/>
    </source>
</evidence>
<dbReference type="InterPro" id="IPR019440">
    <property type="entry name" value="MAU2"/>
</dbReference>
<evidence type="ECO:0008006" key="11">
    <source>
        <dbReference type="Google" id="ProtNLM"/>
    </source>
</evidence>
<accession>W9WVF2</accession>
<evidence type="ECO:0000313" key="10">
    <source>
        <dbReference type="Proteomes" id="UP000019471"/>
    </source>
</evidence>
<organism evidence="9 10">
    <name type="scientific">Cladophialophora psammophila CBS 110553</name>
    <dbReference type="NCBI Taxonomy" id="1182543"/>
    <lineage>
        <taxon>Eukaryota</taxon>
        <taxon>Fungi</taxon>
        <taxon>Dikarya</taxon>
        <taxon>Ascomycota</taxon>
        <taxon>Pezizomycotina</taxon>
        <taxon>Eurotiomycetes</taxon>
        <taxon>Chaetothyriomycetidae</taxon>
        <taxon>Chaetothyriales</taxon>
        <taxon>Herpotrichiellaceae</taxon>
        <taxon>Cladophialophora</taxon>
    </lineage>
</organism>
<feature type="region of interest" description="Disordered" evidence="8">
    <location>
        <begin position="251"/>
        <end position="275"/>
    </location>
</feature>
<dbReference type="GO" id="GO:0051301">
    <property type="term" value="P:cell division"/>
    <property type="evidence" value="ECO:0007669"/>
    <property type="project" value="UniProtKB-KW"/>
</dbReference>
<evidence type="ECO:0000256" key="6">
    <source>
        <dbReference type="ARBA" id="ARBA00023242"/>
    </source>
</evidence>
<keyword evidence="3" id="KW-0132">Cell division</keyword>
<dbReference type="EMBL" id="AMGX01000006">
    <property type="protein sequence ID" value="EXJ71898.1"/>
    <property type="molecule type" value="Genomic_DNA"/>
</dbReference>
<dbReference type="OrthoDB" id="5565328at2759"/>
<dbReference type="PANTHER" id="PTHR21394">
    <property type="entry name" value="MAU2 CHROMATID COHESION FACTOR HOMOLOG"/>
    <property type="match status" value="1"/>
</dbReference>
<evidence type="ECO:0000256" key="3">
    <source>
        <dbReference type="ARBA" id="ARBA00022618"/>
    </source>
</evidence>
<evidence type="ECO:0000256" key="4">
    <source>
        <dbReference type="ARBA" id="ARBA00022776"/>
    </source>
</evidence>